<gene>
    <name evidence="3" type="ORF">FOL46_005686</name>
    <name evidence="2" type="ORF">FOZ61_006143</name>
</gene>
<organism evidence="3 5">
    <name type="scientific">Perkinsus olseni</name>
    <name type="common">Perkinsus atlanticus</name>
    <dbReference type="NCBI Taxonomy" id="32597"/>
    <lineage>
        <taxon>Eukaryota</taxon>
        <taxon>Sar</taxon>
        <taxon>Alveolata</taxon>
        <taxon>Perkinsozoa</taxon>
        <taxon>Perkinsea</taxon>
        <taxon>Perkinsida</taxon>
        <taxon>Perkinsidae</taxon>
        <taxon>Perkinsus</taxon>
    </lineage>
</organism>
<proteinExistence type="predicted"/>
<evidence type="ECO:0000313" key="3">
    <source>
        <dbReference type="EMBL" id="KAF4661525.1"/>
    </source>
</evidence>
<comment type="caution">
    <text evidence="3">The sequence shown here is derived from an EMBL/GenBank/DDBJ whole genome shotgun (WGS) entry which is preliminary data.</text>
</comment>
<accession>A0A7J6LQE1</accession>
<evidence type="ECO:0000313" key="4">
    <source>
        <dbReference type="Proteomes" id="UP000570595"/>
    </source>
</evidence>
<dbReference type="AlphaFoldDB" id="A0A7J6LQE1"/>
<dbReference type="OrthoDB" id="439320at2759"/>
<reference evidence="4 5" key="1">
    <citation type="submission" date="2020-04" db="EMBL/GenBank/DDBJ databases">
        <title>Perkinsus olseni comparative genomics.</title>
        <authorList>
            <person name="Bogema D.R."/>
        </authorList>
    </citation>
    <scope>NUCLEOTIDE SEQUENCE [LARGE SCALE GENOMIC DNA]</scope>
    <source>
        <strain evidence="2">ATCC PRA-179</strain>
        <strain evidence="3">ATCC PRA-31</strain>
    </source>
</reference>
<dbReference type="Proteomes" id="UP000570595">
    <property type="component" value="Unassembled WGS sequence"/>
</dbReference>
<dbReference type="EMBL" id="JABAHT010000345">
    <property type="protein sequence ID" value="KAF4657633.1"/>
    <property type="molecule type" value="Genomic_DNA"/>
</dbReference>
<dbReference type="Proteomes" id="UP000572268">
    <property type="component" value="Unassembled WGS sequence"/>
</dbReference>
<evidence type="ECO:0000256" key="1">
    <source>
        <dbReference type="SAM" id="SignalP"/>
    </source>
</evidence>
<evidence type="ECO:0000313" key="5">
    <source>
        <dbReference type="Proteomes" id="UP000572268"/>
    </source>
</evidence>
<evidence type="ECO:0000313" key="2">
    <source>
        <dbReference type="EMBL" id="KAF4657633.1"/>
    </source>
</evidence>
<keyword evidence="1" id="KW-0732">Signal</keyword>
<sequence>MLIAPLWGLLASLVLEASALATADPPPAAPSFNATETRGALSELIPLDEIPDRIPENLRFLMPRNCTEGEASCLPHRKAKVNRMYNQMLYLLKKSQEAFTRLGSIKGTVRQENLTLGGDGGKKLTATLEKGVNLLQKSTRNSLTKSARIMTEIEKNMGSEVKRLREWFSEISQRARDGNKETLQQSMEHMLEASEKMRAIAESTGEITRVQRRFPLRAARVLKLSREVASRASKGTQAALHRTGVLGGALSHMEEEGMKRQRQELLYLLDRTTKQYGRAAASLASFRQRRSGEELKRIRQKAASFVKRGRMLDEELLVKGKELNIKRRLRRSTRISDTLLRGGLRGLARDVSGLSSDLDHVATEGKKGVSRLASKEKEMIVGRTATATAVDSAIKSQLSGFESAEAELNRAVRAADKTLMDDMGKELDGVIKETSKFETTTGGVQRRADAETKHIRKDAQQAMHLAEEQEQENLLHGKQMAEATGSLQESGERDLRGEIGRRVDAAEHSIAAMGGRVDAAMSVVKRGLAETAAGAAKSEIQNSLGVLESELSQDIALMNDQITGSVERGVDSVRERQAHESSEQNRKMKNLRSAITEGASSFARDAASFNQLDEAHKNKLQGLDGRAAESRRNIREIESGIGSKMLVLASLRDKAGVTHRREVDADLRHQSEEGKRAMKESAESRMKELRGSMEALASEMRAGRTGEMILDREVSKVAQDVDRAKTDGLKLATELEARLHSLLSRSVVNDEAMLSGLQTRRRSLLESTRSSTATQVASTVEGVSRILGSRITAAEDEVRRVIDENNREEKRHGDIEASLKLSQRRFALMDGSMQRGLAEAGGVIRDLNDSVHLHEGGELIRLQQNRAGDEVASSQMRLEKAVMETSGQVDQQQKALRRLVELLKTAMKNMLEHVSGIVEENRKGSTASSVGAAPARNISAELSRSEADFAARLERTTEGRDDSYRRLRKGVEEILAASKDTERWSNNVLGDERQRLEKLAADSSTEVEGLSSQLEDEKSAYKSAVASEQKQEAETMKAAGGTASERAMRIDGEVEKLMRSLTTHASQLEGLLERNALKISSASEDASTLNTGVNREVEQAEMAMNSPWTRMLENARLTRKHFGQLINESGNALFTMKLPVSEALNVEATAALEDLTRFLHSNLSASLHNTGLDGPVFDETVQAIDRDYGRQRANFRPLHDQMRKSVVELNRQSDIAARSLSTSRQQVLDEIDDAAGSLTASRDSLNHELQQHWADGSRDYTNVFASLADDLP</sequence>
<feature type="signal peptide" evidence="1">
    <location>
        <begin position="1"/>
        <end position="23"/>
    </location>
</feature>
<name>A0A7J6LQE1_PEROL</name>
<dbReference type="EMBL" id="JABANN010000349">
    <property type="protein sequence ID" value="KAF4661525.1"/>
    <property type="molecule type" value="Genomic_DNA"/>
</dbReference>
<feature type="chain" id="PRO_5044127923" description="Laminin subunit alpha-2" evidence="1">
    <location>
        <begin position="24"/>
        <end position="1272"/>
    </location>
</feature>
<evidence type="ECO:0008006" key="6">
    <source>
        <dbReference type="Google" id="ProtNLM"/>
    </source>
</evidence>
<protein>
    <recommendedName>
        <fullName evidence="6">Laminin subunit alpha-2</fullName>
    </recommendedName>
</protein>